<keyword evidence="3" id="KW-0808">Transferase</keyword>
<dbReference type="InterPro" id="IPR011990">
    <property type="entry name" value="TPR-like_helical_dom_sf"/>
</dbReference>
<keyword evidence="4" id="KW-1185">Reference proteome</keyword>
<dbReference type="SMART" id="SM00028">
    <property type="entry name" value="TPR"/>
    <property type="match status" value="5"/>
</dbReference>
<gene>
    <name evidence="3" type="ORF">KHA94_08595</name>
</gene>
<dbReference type="CDD" id="cd02511">
    <property type="entry name" value="Beta4Glucosyltransferase"/>
    <property type="match status" value="1"/>
</dbReference>
<evidence type="ECO:0000259" key="2">
    <source>
        <dbReference type="Pfam" id="PF00535"/>
    </source>
</evidence>
<dbReference type="RefSeq" id="WP_213101722.1">
    <property type="nucleotide sequence ID" value="NZ_JAGYPM010000002.1"/>
</dbReference>
<dbReference type="InterPro" id="IPR029044">
    <property type="entry name" value="Nucleotide-diphossugar_trans"/>
</dbReference>
<dbReference type="Gene3D" id="1.25.40.10">
    <property type="entry name" value="Tetratricopeptide repeat domain"/>
    <property type="match status" value="1"/>
</dbReference>
<feature type="repeat" description="TPR" evidence="1">
    <location>
        <begin position="195"/>
        <end position="228"/>
    </location>
</feature>
<dbReference type="InterPro" id="IPR019734">
    <property type="entry name" value="TPR_rpt"/>
</dbReference>
<dbReference type="PROSITE" id="PS50005">
    <property type="entry name" value="TPR"/>
    <property type="match status" value="1"/>
</dbReference>
<evidence type="ECO:0000313" key="4">
    <source>
        <dbReference type="Proteomes" id="UP000681027"/>
    </source>
</evidence>
<dbReference type="Gene3D" id="3.90.550.10">
    <property type="entry name" value="Spore Coat Polysaccharide Biosynthesis Protein SpsA, Chain A"/>
    <property type="match status" value="1"/>
</dbReference>
<name>A0ABS5NR15_9BACI</name>
<dbReference type="InterPro" id="IPR001173">
    <property type="entry name" value="Glyco_trans_2-like"/>
</dbReference>
<dbReference type="Proteomes" id="UP000681027">
    <property type="component" value="Unassembled WGS sequence"/>
</dbReference>
<evidence type="ECO:0000256" key="1">
    <source>
        <dbReference type="PROSITE-ProRule" id="PRU00339"/>
    </source>
</evidence>
<keyword evidence="3" id="KW-0328">Glycosyltransferase</keyword>
<dbReference type="Pfam" id="PF13432">
    <property type="entry name" value="TPR_16"/>
    <property type="match status" value="1"/>
</dbReference>
<evidence type="ECO:0000313" key="3">
    <source>
        <dbReference type="EMBL" id="MBS4190260.1"/>
    </source>
</evidence>
<dbReference type="SUPFAM" id="SSF53448">
    <property type="entry name" value="Nucleotide-diphospho-sugar transferases"/>
    <property type="match status" value="1"/>
</dbReference>
<keyword evidence="1" id="KW-0802">TPR repeat</keyword>
<reference evidence="3 4" key="1">
    <citation type="submission" date="2021-05" db="EMBL/GenBank/DDBJ databases">
        <title>Novel Bacillus species.</title>
        <authorList>
            <person name="Liu G."/>
        </authorList>
    </citation>
    <scope>NUCLEOTIDE SEQUENCE [LARGE SCALE GENOMIC DNA]</scope>
    <source>
        <strain evidence="3 4">FJAT-49705</strain>
    </source>
</reference>
<dbReference type="PANTHER" id="PTHR43630">
    <property type="entry name" value="POLY-BETA-1,6-N-ACETYL-D-GLUCOSAMINE SYNTHASE"/>
    <property type="match status" value="1"/>
</dbReference>
<proteinExistence type="predicted"/>
<dbReference type="GO" id="GO:0016757">
    <property type="term" value="F:glycosyltransferase activity"/>
    <property type="evidence" value="ECO:0007669"/>
    <property type="project" value="UniProtKB-KW"/>
</dbReference>
<protein>
    <submittedName>
        <fullName evidence="3">Glycosyltransferase</fullName>
        <ecNumber evidence="3">2.4.-.-</ecNumber>
    </submittedName>
</protein>
<accession>A0ABS5NR15</accession>
<dbReference type="EMBL" id="JAGYPM010000002">
    <property type="protein sequence ID" value="MBS4190260.1"/>
    <property type="molecule type" value="Genomic_DNA"/>
</dbReference>
<sequence length="625" mass="72729">MMEKTITLCMIVKNEEKFLERCLSSVKSKVDEIIIVDTGSTDGTIEIASKFKAKVYNLEWKADFSFARNFSLEKATSDYILVLDADEYLDDSSNLEKVLETEKDHYTVRIKNYLSSGGAIYHPAVRLFKNNRGLQYFGKIHEHLNVEDKSLNLTHEFGDLIINHEGYKDEIVKEKNKHERNIKILLDEVEKNPSGYNYYNLGNQYKSNEELDKALDAYQIAFPLSKDRLYIQYLLYNMIDCLRQLERFEEALNVVDASIESFPNHTDFHFMKGRIYEELNYLQDAEQAYKQCLKLGEVELFQTLEGVGSFLACVRLGSIYIKQGQTLKAFDMAIEAIKFNKYHMPALVMYLEVVQKTRIPFDQVKEHLSSIFPVQNITDLRNLIIVLTVSKSPLLKEYLEMYQVKVDSSVLGISKLYAKEYEEAYEIWSSIEHIEASEVNDLILLSFLLNQNQLLVKCKNKINISSKEWRILNKVVNGEEVEGQHLSNELEEIFLFIIEKLIYMNEEKKFNSIIKILLTFPNSSLKIAELLNRNGLSQAAQNILLEDYNTSANNPLIVELLADTCVKQKQYVEALSFYDRVISLKSKYELYEKVFHVYEELNDKEGMTLVKNEIERKYPLAKWVK</sequence>
<dbReference type="SUPFAM" id="SSF48452">
    <property type="entry name" value="TPR-like"/>
    <property type="match status" value="1"/>
</dbReference>
<organism evidence="3 4">
    <name type="scientific">Cytobacillus citreus</name>
    <dbReference type="NCBI Taxonomy" id="2833586"/>
    <lineage>
        <taxon>Bacteria</taxon>
        <taxon>Bacillati</taxon>
        <taxon>Bacillota</taxon>
        <taxon>Bacilli</taxon>
        <taxon>Bacillales</taxon>
        <taxon>Bacillaceae</taxon>
        <taxon>Cytobacillus</taxon>
    </lineage>
</organism>
<dbReference type="PANTHER" id="PTHR43630:SF2">
    <property type="entry name" value="GLYCOSYLTRANSFERASE"/>
    <property type="match status" value="1"/>
</dbReference>
<dbReference type="Pfam" id="PF00535">
    <property type="entry name" value="Glycos_transf_2"/>
    <property type="match status" value="1"/>
</dbReference>
<dbReference type="EC" id="2.4.-.-" evidence="3"/>
<comment type="caution">
    <text evidence="3">The sequence shown here is derived from an EMBL/GenBank/DDBJ whole genome shotgun (WGS) entry which is preliminary data.</text>
</comment>
<feature type="domain" description="Glycosyltransferase 2-like" evidence="2">
    <location>
        <begin position="8"/>
        <end position="104"/>
    </location>
</feature>